<dbReference type="RefSeq" id="XP_033654016.1">
    <property type="nucleotide sequence ID" value="XM_033798363.1"/>
</dbReference>
<gene>
    <name evidence="1" type="ORF">EI97DRAFT_433310</name>
</gene>
<sequence length="85" mass="8995">MSLAACPLNHISAVALHFPRLVSFPPSISSVISFCHAFSAEAVTIVLTGVYLRGCIGLPVDRLFALARCCSGPEYSKIKASVEVS</sequence>
<organism evidence="1 2">
    <name type="scientific">Westerdykella ornata</name>
    <dbReference type="NCBI Taxonomy" id="318751"/>
    <lineage>
        <taxon>Eukaryota</taxon>
        <taxon>Fungi</taxon>
        <taxon>Dikarya</taxon>
        <taxon>Ascomycota</taxon>
        <taxon>Pezizomycotina</taxon>
        <taxon>Dothideomycetes</taxon>
        <taxon>Pleosporomycetidae</taxon>
        <taxon>Pleosporales</taxon>
        <taxon>Sporormiaceae</taxon>
        <taxon>Westerdykella</taxon>
    </lineage>
</organism>
<protein>
    <submittedName>
        <fullName evidence="1">Uncharacterized protein</fullName>
    </submittedName>
</protein>
<dbReference type="Proteomes" id="UP000800097">
    <property type="component" value="Unassembled WGS sequence"/>
</dbReference>
<proteinExistence type="predicted"/>
<accession>A0A6A6JJ36</accession>
<name>A0A6A6JJ36_WESOR</name>
<dbReference type="AlphaFoldDB" id="A0A6A6JJ36"/>
<dbReference type="GeneID" id="54551538"/>
<keyword evidence="2" id="KW-1185">Reference proteome</keyword>
<evidence type="ECO:0000313" key="2">
    <source>
        <dbReference type="Proteomes" id="UP000800097"/>
    </source>
</evidence>
<dbReference type="EMBL" id="ML986493">
    <property type="protein sequence ID" value="KAF2276477.1"/>
    <property type="molecule type" value="Genomic_DNA"/>
</dbReference>
<evidence type="ECO:0000313" key="1">
    <source>
        <dbReference type="EMBL" id="KAF2276477.1"/>
    </source>
</evidence>
<reference evidence="1" key="1">
    <citation type="journal article" date="2020" name="Stud. Mycol.">
        <title>101 Dothideomycetes genomes: a test case for predicting lifestyles and emergence of pathogens.</title>
        <authorList>
            <person name="Haridas S."/>
            <person name="Albert R."/>
            <person name="Binder M."/>
            <person name="Bloem J."/>
            <person name="Labutti K."/>
            <person name="Salamov A."/>
            <person name="Andreopoulos B."/>
            <person name="Baker S."/>
            <person name="Barry K."/>
            <person name="Bills G."/>
            <person name="Bluhm B."/>
            <person name="Cannon C."/>
            <person name="Castanera R."/>
            <person name="Culley D."/>
            <person name="Daum C."/>
            <person name="Ezra D."/>
            <person name="Gonzalez J."/>
            <person name="Henrissat B."/>
            <person name="Kuo A."/>
            <person name="Liang C."/>
            <person name="Lipzen A."/>
            <person name="Lutzoni F."/>
            <person name="Magnuson J."/>
            <person name="Mondo S."/>
            <person name="Nolan M."/>
            <person name="Ohm R."/>
            <person name="Pangilinan J."/>
            <person name="Park H.-J."/>
            <person name="Ramirez L."/>
            <person name="Alfaro M."/>
            <person name="Sun H."/>
            <person name="Tritt A."/>
            <person name="Yoshinaga Y."/>
            <person name="Zwiers L.-H."/>
            <person name="Turgeon B."/>
            <person name="Goodwin S."/>
            <person name="Spatafora J."/>
            <person name="Crous P."/>
            <person name="Grigoriev I."/>
        </authorList>
    </citation>
    <scope>NUCLEOTIDE SEQUENCE</scope>
    <source>
        <strain evidence="1">CBS 379.55</strain>
    </source>
</reference>